<organism evidence="2 3">
    <name type="scientific">Psychrobacter urativorans</name>
    <dbReference type="NCBI Taxonomy" id="45610"/>
    <lineage>
        <taxon>Bacteria</taxon>
        <taxon>Pseudomonadati</taxon>
        <taxon>Pseudomonadota</taxon>
        <taxon>Gammaproteobacteria</taxon>
        <taxon>Moraxellales</taxon>
        <taxon>Moraxellaceae</taxon>
        <taxon>Psychrobacter</taxon>
    </lineage>
</organism>
<accession>A0A0M3V9D7</accession>
<evidence type="ECO:0000313" key="2">
    <source>
        <dbReference type="EMBL" id="ALF60763.1"/>
    </source>
</evidence>
<dbReference type="RefSeq" id="WP_062536512.1">
    <property type="nucleotide sequence ID" value="NZ_CP012678.1"/>
</dbReference>
<keyword evidence="3" id="KW-1185">Reference proteome</keyword>
<dbReference type="InterPro" id="IPR025139">
    <property type="entry name" value="DUF4062"/>
</dbReference>
<gene>
    <name evidence="2" type="ORF">AOC03_05275</name>
</gene>
<dbReference type="EMBL" id="CP012678">
    <property type="protein sequence ID" value="ALF60763.1"/>
    <property type="molecule type" value="Genomic_DNA"/>
</dbReference>
<proteinExistence type="predicted"/>
<dbReference type="AlphaFoldDB" id="A0A0M3V9D7"/>
<name>A0A0M3V9D7_9GAMM</name>
<dbReference type="STRING" id="45610.AOC03_05275"/>
<dbReference type="Proteomes" id="UP000059847">
    <property type="component" value="Chromosome"/>
</dbReference>
<dbReference type="OrthoDB" id="72299at2"/>
<feature type="domain" description="DUF4062" evidence="1">
    <location>
        <begin position="50"/>
        <end position="85"/>
    </location>
</feature>
<protein>
    <recommendedName>
        <fullName evidence="1">DUF4062 domain-containing protein</fullName>
    </recommendedName>
</protein>
<dbReference type="KEGG" id="pur:AOC03_05275"/>
<sequence>MSNRRYYIHVVCAANDQPLVLDRLAIFFQTRAFLTSDVSSELPRAALYGRQCIEDCDYTVVVVGDSYGATHNTGVSQMHLSYLSAKAKLKPMLILMKNHQENADISPQLKEFRRLVDRQNIDIYRYDNPVEIDRLLINAYESMIERYPALSWLRENEAHTSSSTSNISSISPMRSSITSSSASLLSAKTSNKQADNPLKVSEIFDSLTKELNLTETFEFQYSAQAYEGGNLTDVTMSLRCTWHEILHALITIPSAFSSYGLQSCINRLITARADTDIKKLMPNVHAVARCQISQDDLSKLQRLLFAANWIQFTPASPRASQELWKLTFYAKKLYEDSPFKTTTHS</sequence>
<reference evidence="2 3" key="1">
    <citation type="submission" date="2015-09" db="EMBL/GenBank/DDBJ databases">
        <title>Complete genome of Psychrobacter urativorans R10.10B.</title>
        <authorList>
            <person name="See-Too W.S."/>
            <person name="Chan K.G."/>
        </authorList>
    </citation>
    <scope>NUCLEOTIDE SEQUENCE [LARGE SCALE GENOMIC DNA]</scope>
    <source>
        <strain evidence="2 3">R10.10B</strain>
    </source>
</reference>
<dbReference type="Pfam" id="PF13271">
    <property type="entry name" value="DUF4062"/>
    <property type="match status" value="1"/>
</dbReference>
<evidence type="ECO:0000313" key="3">
    <source>
        <dbReference type="Proteomes" id="UP000059847"/>
    </source>
</evidence>
<evidence type="ECO:0000259" key="1">
    <source>
        <dbReference type="Pfam" id="PF13271"/>
    </source>
</evidence>